<organism evidence="2 3">
    <name type="scientific">Aminobacter carboxidus</name>
    <dbReference type="NCBI Taxonomy" id="376165"/>
    <lineage>
        <taxon>Bacteria</taxon>
        <taxon>Pseudomonadati</taxon>
        <taxon>Pseudomonadota</taxon>
        <taxon>Alphaproteobacteria</taxon>
        <taxon>Hyphomicrobiales</taxon>
        <taxon>Phyllobacteriaceae</taxon>
        <taxon>Aminobacter</taxon>
    </lineage>
</organism>
<protein>
    <submittedName>
        <fullName evidence="2">Uncharacterized protein</fullName>
    </submittedName>
</protein>
<name>A0ABR9GWW7_9HYPH</name>
<dbReference type="RefSeq" id="WP_192568838.1">
    <property type="nucleotide sequence ID" value="NZ_JACZEP010000017.1"/>
</dbReference>
<dbReference type="Proteomes" id="UP000598227">
    <property type="component" value="Unassembled WGS sequence"/>
</dbReference>
<keyword evidence="1" id="KW-0472">Membrane</keyword>
<gene>
    <name evidence="2" type="ORF">IHE39_28120</name>
</gene>
<accession>A0ABR9GWW7</accession>
<sequence>MGYFLAVALSSFWSFLGTLIILLIVFIVIMGLLGVVLRTRSQRRSMTETDIIKIVRGGFDVGKFDAQISRLIKRNQQRGGRDG</sequence>
<keyword evidence="1" id="KW-1133">Transmembrane helix</keyword>
<evidence type="ECO:0000313" key="3">
    <source>
        <dbReference type="Proteomes" id="UP000598227"/>
    </source>
</evidence>
<feature type="transmembrane region" description="Helical" evidence="1">
    <location>
        <begin position="12"/>
        <end position="37"/>
    </location>
</feature>
<evidence type="ECO:0000313" key="2">
    <source>
        <dbReference type="EMBL" id="MBE1208165.1"/>
    </source>
</evidence>
<keyword evidence="3" id="KW-1185">Reference proteome</keyword>
<evidence type="ECO:0000256" key="1">
    <source>
        <dbReference type="SAM" id="Phobius"/>
    </source>
</evidence>
<comment type="caution">
    <text evidence="2">The sequence shown here is derived from an EMBL/GenBank/DDBJ whole genome shotgun (WGS) entry which is preliminary data.</text>
</comment>
<proteinExistence type="predicted"/>
<reference evidence="2 3" key="1">
    <citation type="submission" date="2020-09" db="EMBL/GenBank/DDBJ databases">
        <title>Draft Genome Sequence of Aminobacter carboxidus type strain DSM 1086, a soil Gram-negative carboxydobacterium.</title>
        <authorList>
            <person name="Turrini P."/>
            <person name="Tescari M."/>
            <person name="Artuso I."/>
            <person name="Lugli G.A."/>
            <person name="Frangipani E."/>
            <person name="Ventura M."/>
            <person name="Visca P."/>
        </authorList>
    </citation>
    <scope>NUCLEOTIDE SEQUENCE [LARGE SCALE GENOMIC DNA]</scope>
    <source>
        <strain evidence="2 3">DSM 1086</strain>
    </source>
</reference>
<dbReference type="EMBL" id="JACZEP010000017">
    <property type="protein sequence ID" value="MBE1208165.1"/>
    <property type="molecule type" value="Genomic_DNA"/>
</dbReference>
<keyword evidence="1" id="KW-0812">Transmembrane</keyword>